<reference evidence="3" key="1">
    <citation type="submission" date="2016-10" db="EMBL/GenBank/DDBJ databases">
        <authorList>
            <person name="Varghese N."/>
            <person name="Submissions S."/>
        </authorList>
    </citation>
    <scope>NUCLEOTIDE SEQUENCE [LARGE SCALE GENOMIC DNA]</scope>
    <source>
        <strain evidence="3">DSM 44208</strain>
    </source>
</reference>
<keyword evidence="3" id="KW-1185">Reference proteome</keyword>
<dbReference type="EMBL" id="FOWQ01000010">
    <property type="protein sequence ID" value="SFP91599.1"/>
    <property type="molecule type" value="Genomic_DNA"/>
</dbReference>
<evidence type="ECO:0000256" key="1">
    <source>
        <dbReference type="SAM" id="MobiDB-lite"/>
    </source>
</evidence>
<evidence type="ECO:0000313" key="3">
    <source>
        <dbReference type="Proteomes" id="UP000198857"/>
    </source>
</evidence>
<name>A0A1I5U8I0_9ACTN</name>
<feature type="compositionally biased region" description="Basic and acidic residues" evidence="1">
    <location>
        <begin position="1"/>
        <end position="24"/>
    </location>
</feature>
<evidence type="ECO:0000313" key="2">
    <source>
        <dbReference type="EMBL" id="SFP91599.1"/>
    </source>
</evidence>
<dbReference type="Proteomes" id="UP000198857">
    <property type="component" value="Unassembled WGS sequence"/>
</dbReference>
<organism evidence="2 3">
    <name type="scientific">Geodermatophilus dictyosporus</name>
    <dbReference type="NCBI Taxonomy" id="1523247"/>
    <lineage>
        <taxon>Bacteria</taxon>
        <taxon>Bacillati</taxon>
        <taxon>Actinomycetota</taxon>
        <taxon>Actinomycetes</taxon>
        <taxon>Geodermatophilales</taxon>
        <taxon>Geodermatophilaceae</taxon>
        <taxon>Geodermatophilus</taxon>
    </lineage>
</organism>
<dbReference type="AlphaFoldDB" id="A0A1I5U8I0"/>
<sequence length="40" mass="4812">MLDGPFLHRDELPRRVRRGHDLPHRRQRQRQLWEGGTAPA</sequence>
<proteinExistence type="predicted"/>
<protein>
    <submittedName>
        <fullName evidence="2">Uncharacterized protein</fullName>
    </submittedName>
</protein>
<feature type="region of interest" description="Disordered" evidence="1">
    <location>
        <begin position="1"/>
        <end position="40"/>
    </location>
</feature>
<accession>A0A1I5U8I0</accession>
<gene>
    <name evidence="2" type="ORF">SAMN05660464_0149</name>
</gene>